<comment type="cofactor">
    <cofactor evidence="1 6">
        <name>Mg(2+)</name>
        <dbReference type="ChEBI" id="CHEBI:18420"/>
    </cofactor>
</comment>
<dbReference type="SFLD" id="SFLDS00005">
    <property type="entry name" value="Isoprenoid_Synthase_Type_I"/>
    <property type="match status" value="1"/>
</dbReference>
<comment type="caution">
    <text evidence="7">The sequence shown here is derived from an EMBL/GenBank/DDBJ whole genome shotgun (WGS) entry which is preliminary data.</text>
</comment>
<evidence type="ECO:0000256" key="2">
    <source>
        <dbReference type="ARBA" id="ARBA00006333"/>
    </source>
</evidence>
<evidence type="ECO:0000256" key="5">
    <source>
        <dbReference type="ARBA" id="ARBA00023239"/>
    </source>
</evidence>
<dbReference type="OrthoDB" id="2861623at2759"/>
<reference evidence="7 8" key="1">
    <citation type="journal article" date="2019" name="New Phytol.">
        <title>Comparative genomics reveals unique wood-decay strategies and fruiting body development in the Schizophyllaceae.</title>
        <authorList>
            <person name="Almasi E."/>
            <person name="Sahu N."/>
            <person name="Krizsan K."/>
            <person name="Balint B."/>
            <person name="Kovacs G.M."/>
            <person name="Kiss B."/>
            <person name="Cseklye J."/>
            <person name="Drula E."/>
            <person name="Henrissat B."/>
            <person name="Nagy I."/>
            <person name="Chovatia M."/>
            <person name="Adam C."/>
            <person name="LaButti K."/>
            <person name="Lipzen A."/>
            <person name="Riley R."/>
            <person name="Grigoriev I.V."/>
            <person name="Nagy L.G."/>
        </authorList>
    </citation>
    <scope>NUCLEOTIDE SEQUENCE [LARGE SCALE GENOMIC DNA]</scope>
    <source>
        <strain evidence="7 8">NL-1724</strain>
    </source>
</reference>
<dbReference type="PANTHER" id="PTHR35201:SF4">
    <property type="entry name" value="BETA-PINACENE SYNTHASE-RELATED"/>
    <property type="match status" value="1"/>
</dbReference>
<accession>A0A550CHI8</accession>
<evidence type="ECO:0000256" key="1">
    <source>
        <dbReference type="ARBA" id="ARBA00001946"/>
    </source>
</evidence>
<dbReference type="Proteomes" id="UP000320762">
    <property type="component" value="Unassembled WGS sequence"/>
</dbReference>
<comment type="similarity">
    <text evidence="2 6">Belongs to the terpene synthase family.</text>
</comment>
<dbReference type="Pfam" id="PF19086">
    <property type="entry name" value="Terpene_syn_C_2"/>
    <property type="match status" value="1"/>
</dbReference>
<evidence type="ECO:0000256" key="6">
    <source>
        <dbReference type="RuleBase" id="RU366034"/>
    </source>
</evidence>
<dbReference type="SFLD" id="SFLDG01020">
    <property type="entry name" value="Terpene_Cyclase_Like_2"/>
    <property type="match status" value="1"/>
</dbReference>
<sequence>MPSRFVLPDLDATCSALKGATNPHYEAAAKESRDWVNSFDVFVDKKRAYFVQGMNELLVSHCYPYAGYDEFRTCCDFVNLLFVVDEVSDEQNGHDARETGNIYVRTMKGSTEDEGTKLYQMTKEFRERLTARIGPQSFRRFLKHCEDYINAVSTEAELREEGRVYPLKDFVPLRRENSAIRLCFGLFEYCLGIDLPEYVFEDPAFQEIYWAGADLVCWHNDLYSYNMEQAKGLSGNNVVTVLMQERGIDIQSVADYLGELTKELMDQYLRGRANLPSWNPEIDASVARYADAVGFWVRGNIDWSFETVRYFGEEHLEVKRTRIVTLRPRERNSGDSDSDSDLESI</sequence>
<dbReference type="InterPro" id="IPR034686">
    <property type="entry name" value="Terpene_cyclase-like_2"/>
</dbReference>
<evidence type="ECO:0000256" key="3">
    <source>
        <dbReference type="ARBA" id="ARBA00022723"/>
    </source>
</evidence>
<gene>
    <name evidence="7" type="ORF">BD626DRAFT_568014</name>
</gene>
<dbReference type="EC" id="4.2.3.-" evidence="6"/>
<dbReference type="GO" id="GO:0008299">
    <property type="term" value="P:isoprenoid biosynthetic process"/>
    <property type="evidence" value="ECO:0007669"/>
    <property type="project" value="UniProtKB-ARBA"/>
</dbReference>
<evidence type="ECO:0000256" key="4">
    <source>
        <dbReference type="ARBA" id="ARBA00022842"/>
    </source>
</evidence>
<dbReference type="STRING" id="97359.A0A550CHI8"/>
<dbReference type="GO" id="GO:0046872">
    <property type="term" value="F:metal ion binding"/>
    <property type="evidence" value="ECO:0007669"/>
    <property type="project" value="UniProtKB-KW"/>
</dbReference>
<keyword evidence="4 6" id="KW-0460">Magnesium</keyword>
<keyword evidence="5 6" id="KW-0456">Lyase</keyword>
<name>A0A550CHI8_9AGAR</name>
<protein>
    <recommendedName>
        <fullName evidence="6">Terpene synthase</fullName>
        <ecNumber evidence="6">4.2.3.-</ecNumber>
    </recommendedName>
</protein>
<dbReference type="EMBL" id="VDMD01000007">
    <property type="protein sequence ID" value="TRM64234.1"/>
    <property type="molecule type" value="Genomic_DNA"/>
</dbReference>
<dbReference type="InterPro" id="IPR008949">
    <property type="entry name" value="Isoprenoid_synthase_dom_sf"/>
</dbReference>
<dbReference type="AlphaFoldDB" id="A0A550CHI8"/>
<proteinExistence type="inferred from homology"/>
<evidence type="ECO:0000313" key="8">
    <source>
        <dbReference type="Proteomes" id="UP000320762"/>
    </source>
</evidence>
<dbReference type="Gene3D" id="1.10.600.10">
    <property type="entry name" value="Farnesyl Diphosphate Synthase"/>
    <property type="match status" value="1"/>
</dbReference>
<keyword evidence="3 6" id="KW-0479">Metal-binding</keyword>
<evidence type="ECO:0000313" key="7">
    <source>
        <dbReference type="EMBL" id="TRM64234.1"/>
    </source>
</evidence>
<keyword evidence="8" id="KW-1185">Reference proteome</keyword>
<dbReference type="GO" id="GO:0010333">
    <property type="term" value="F:terpene synthase activity"/>
    <property type="evidence" value="ECO:0007669"/>
    <property type="project" value="InterPro"/>
</dbReference>
<dbReference type="PANTHER" id="PTHR35201">
    <property type="entry name" value="TERPENE SYNTHASE"/>
    <property type="match status" value="1"/>
</dbReference>
<dbReference type="SUPFAM" id="SSF48576">
    <property type="entry name" value="Terpenoid synthases"/>
    <property type="match status" value="1"/>
</dbReference>
<organism evidence="7 8">
    <name type="scientific">Schizophyllum amplum</name>
    <dbReference type="NCBI Taxonomy" id="97359"/>
    <lineage>
        <taxon>Eukaryota</taxon>
        <taxon>Fungi</taxon>
        <taxon>Dikarya</taxon>
        <taxon>Basidiomycota</taxon>
        <taxon>Agaricomycotina</taxon>
        <taxon>Agaricomycetes</taxon>
        <taxon>Agaricomycetidae</taxon>
        <taxon>Agaricales</taxon>
        <taxon>Schizophyllaceae</taxon>
        <taxon>Schizophyllum</taxon>
    </lineage>
</organism>